<reference evidence="5 8" key="2">
    <citation type="journal article" date="2019" name="Emerg. Microbes Infect.">
        <title>Comprehensive subspecies identification of 175 nontuberculous mycobacteria species based on 7547 genomic profiles.</title>
        <authorList>
            <person name="Matsumoto Y."/>
            <person name="Kinjo T."/>
            <person name="Motooka D."/>
            <person name="Nabeya D."/>
            <person name="Jung N."/>
            <person name="Uechi K."/>
            <person name="Horii T."/>
            <person name="Iida T."/>
            <person name="Fujita J."/>
            <person name="Nakamura S."/>
        </authorList>
    </citation>
    <scope>NUCLEOTIDE SEQUENCE [LARGE SCALE GENOMIC DNA]</scope>
    <source>
        <strain evidence="5 8">JCM 6377</strain>
    </source>
</reference>
<feature type="domain" description="UspA" evidence="4">
    <location>
        <begin position="154"/>
        <end position="293"/>
    </location>
</feature>
<sequence length="296" mass="31114">MSMSQGAVIVGVDGSDDSLNAARWAAAVAAKFETSLHILHAMPSFGHNLTDTVLVIRAAAMSYQRDYAQIILRSAVDTVRAEHPDLELTTESTETPADEALIELSQTARMIVVGNSEVTAAGALLLGSTTLAVATHAACPVVAWRNRRGAPTSDPVVVGTDGSAPSEAALAAAFEFADAFGCKVAAVRSRSAFGPLAAVANTLPVDWTGLEAAEWTQLTDAVDRHNQRHPDVSAACFIETTKPSVALLDRGKADRAQLIVVGNRGRNPLTSAVLGSTTLNLLQHSPIPVMVCRENR</sequence>
<dbReference type="RefSeq" id="WP_097943981.1">
    <property type="nucleotide sequence ID" value="NZ_BLKS01000001.1"/>
</dbReference>
<evidence type="ECO:0000256" key="2">
    <source>
        <dbReference type="ARBA" id="ARBA00022741"/>
    </source>
</evidence>
<dbReference type="Pfam" id="PF00582">
    <property type="entry name" value="Usp"/>
    <property type="match status" value="2"/>
</dbReference>
<evidence type="ECO:0000259" key="4">
    <source>
        <dbReference type="Pfam" id="PF00582"/>
    </source>
</evidence>
<dbReference type="EMBL" id="BLKS01000001">
    <property type="protein sequence ID" value="GFG50345.1"/>
    <property type="molecule type" value="Genomic_DNA"/>
</dbReference>
<proteinExistence type="inferred from homology"/>
<evidence type="ECO:0000256" key="1">
    <source>
        <dbReference type="ARBA" id="ARBA00008791"/>
    </source>
</evidence>
<dbReference type="InterPro" id="IPR006016">
    <property type="entry name" value="UspA"/>
</dbReference>
<dbReference type="InterPro" id="IPR014729">
    <property type="entry name" value="Rossmann-like_a/b/a_fold"/>
</dbReference>
<comment type="caution">
    <text evidence="6">The sequence shown here is derived from an EMBL/GenBank/DDBJ whole genome shotgun (WGS) entry which is preliminary data.</text>
</comment>
<evidence type="ECO:0000313" key="7">
    <source>
        <dbReference type="Proteomes" id="UP000220914"/>
    </source>
</evidence>
<gene>
    <name evidence="6" type="ORF">CQY20_28865</name>
    <name evidence="5" type="ORF">MAGR_17860</name>
</gene>
<reference evidence="5" key="3">
    <citation type="submission" date="2020-02" db="EMBL/GenBank/DDBJ databases">
        <authorList>
            <person name="Matsumoto Y."/>
            <person name="Motooka D."/>
            <person name="Nakamura S."/>
        </authorList>
    </citation>
    <scope>NUCLEOTIDE SEQUENCE</scope>
    <source>
        <strain evidence="5">JCM 6377</strain>
    </source>
</reference>
<comment type="similarity">
    <text evidence="1">Belongs to the universal stress protein A family.</text>
</comment>
<organism evidence="6 7">
    <name type="scientific">Mycolicibacterium agri</name>
    <name type="common">Mycobacterium agri</name>
    <dbReference type="NCBI Taxonomy" id="36811"/>
    <lineage>
        <taxon>Bacteria</taxon>
        <taxon>Bacillati</taxon>
        <taxon>Actinomycetota</taxon>
        <taxon>Actinomycetes</taxon>
        <taxon>Mycobacteriales</taxon>
        <taxon>Mycobacteriaceae</taxon>
        <taxon>Mycolicibacterium</taxon>
    </lineage>
</organism>
<dbReference type="GO" id="GO:0005524">
    <property type="term" value="F:ATP binding"/>
    <property type="evidence" value="ECO:0007669"/>
    <property type="project" value="UniProtKB-KW"/>
</dbReference>
<dbReference type="Gene3D" id="3.40.50.620">
    <property type="entry name" value="HUPs"/>
    <property type="match status" value="2"/>
</dbReference>
<dbReference type="PANTHER" id="PTHR46268:SF27">
    <property type="entry name" value="UNIVERSAL STRESS PROTEIN RV2623"/>
    <property type="match status" value="1"/>
</dbReference>
<feature type="domain" description="UspA" evidence="4">
    <location>
        <begin position="8"/>
        <end position="143"/>
    </location>
</feature>
<keyword evidence="2" id="KW-0547">Nucleotide-binding</keyword>
<keyword evidence="3" id="KW-0067">ATP-binding</keyword>
<reference evidence="6 7" key="1">
    <citation type="submission" date="2017-10" db="EMBL/GenBank/DDBJ databases">
        <title>The new phylogeny of genus Mycobacterium.</title>
        <authorList>
            <person name="Tortoli E."/>
            <person name="Trovato A."/>
            <person name="Cirillo D.M."/>
        </authorList>
    </citation>
    <scope>NUCLEOTIDE SEQUENCE [LARGE SCALE GENOMIC DNA]</scope>
    <source>
        <strain evidence="6 7">CCUG37673</strain>
    </source>
</reference>
<dbReference type="OrthoDB" id="3174546at2"/>
<evidence type="ECO:0000256" key="3">
    <source>
        <dbReference type="ARBA" id="ARBA00022840"/>
    </source>
</evidence>
<evidence type="ECO:0000313" key="6">
    <source>
        <dbReference type="EMBL" id="PEG33790.1"/>
    </source>
</evidence>
<dbReference type="AlphaFoldDB" id="A0A2A7MQG9"/>
<evidence type="ECO:0000313" key="5">
    <source>
        <dbReference type="EMBL" id="GFG50345.1"/>
    </source>
</evidence>
<dbReference type="InterPro" id="IPR006015">
    <property type="entry name" value="Universal_stress_UspA"/>
</dbReference>
<protein>
    <submittedName>
        <fullName evidence="6">Universal stress protein</fullName>
    </submittedName>
</protein>
<dbReference type="PRINTS" id="PR01438">
    <property type="entry name" value="UNVRSLSTRESS"/>
</dbReference>
<dbReference type="Proteomes" id="UP000465302">
    <property type="component" value="Unassembled WGS sequence"/>
</dbReference>
<dbReference type="SUPFAM" id="SSF52402">
    <property type="entry name" value="Adenine nucleotide alpha hydrolases-like"/>
    <property type="match status" value="2"/>
</dbReference>
<dbReference type="Proteomes" id="UP000220914">
    <property type="component" value="Unassembled WGS sequence"/>
</dbReference>
<dbReference type="EMBL" id="PDCP01000092">
    <property type="protein sequence ID" value="PEG33790.1"/>
    <property type="molecule type" value="Genomic_DNA"/>
</dbReference>
<evidence type="ECO:0000313" key="8">
    <source>
        <dbReference type="Proteomes" id="UP000465302"/>
    </source>
</evidence>
<accession>A0A2A7MQG9</accession>
<keyword evidence="7" id="KW-1185">Reference proteome</keyword>
<dbReference type="PANTHER" id="PTHR46268">
    <property type="entry name" value="STRESS RESPONSE PROTEIN NHAX"/>
    <property type="match status" value="1"/>
</dbReference>
<name>A0A2A7MQG9_MYCAG</name>